<dbReference type="EMBL" id="HG316460">
    <property type="protein sequence ID" value="CDF90586.1"/>
    <property type="molecule type" value="Genomic_DNA"/>
</dbReference>
<organism evidence="1 2">
    <name type="scientific">Zygosaccharomyces bailii (strain CLIB 213 / ATCC 58445 / CBS 680 / BCRC 21525 / NBRC 1098 / NCYC 1416 / NRRL Y-2227)</name>
    <dbReference type="NCBI Taxonomy" id="1333698"/>
    <lineage>
        <taxon>Eukaryota</taxon>
        <taxon>Fungi</taxon>
        <taxon>Dikarya</taxon>
        <taxon>Ascomycota</taxon>
        <taxon>Saccharomycotina</taxon>
        <taxon>Saccharomycetes</taxon>
        <taxon>Saccharomycetales</taxon>
        <taxon>Saccharomycetaceae</taxon>
        <taxon>Zygosaccharomyces</taxon>
    </lineage>
</organism>
<dbReference type="Proteomes" id="UP000019375">
    <property type="component" value="Unassembled WGS sequence"/>
</dbReference>
<name>A0A8J2X971_ZYGB2</name>
<dbReference type="Pfam" id="PF11561">
    <property type="entry name" value="Saw1"/>
    <property type="match status" value="1"/>
</dbReference>
<proteinExistence type="predicted"/>
<dbReference type="InterPro" id="IPR021624">
    <property type="entry name" value="Saw1"/>
</dbReference>
<accession>A0A8J2X971</accession>
<dbReference type="AlphaFoldDB" id="A0A8J2X971"/>
<gene>
    <name evidence="1" type="ORF">BN860_04478g</name>
</gene>
<dbReference type="GO" id="GO:0000736">
    <property type="term" value="P:double-strand break repair via single-strand annealing, removal of nonhomologous ends"/>
    <property type="evidence" value="ECO:0007669"/>
    <property type="project" value="InterPro"/>
</dbReference>
<evidence type="ECO:0000313" key="1">
    <source>
        <dbReference type="EMBL" id="CDF90586.1"/>
    </source>
</evidence>
<evidence type="ECO:0000313" key="2">
    <source>
        <dbReference type="Proteomes" id="UP000019375"/>
    </source>
</evidence>
<dbReference type="OrthoDB" id="4034365at2759"/>
<protein>
    <submittedName>
        <fullName evidence="1">ZYBA0S07-04478g1_1</fullName>
    </submittedName>
</protein>
<reference evidence="2" key="1">
    <citation type="journal article" date="2013" name="Genome Announc.">
        <title>Genome sequence of the food spoilage yeast Zygosaccharomyces bailii CLIB 213(T).</title>
        <authorList>
            <person name="Galeote V."/>
            <person name="Bigey F."/>
            <person name="Devillers H."/>
            <person name="Neuveglise C."/>
            <person name="Dequin S."/>
        </authorList>
    </citation>
    <scope>NUCLEOTIDE SEQUENCE [LARGE SCALE GENOMIC DNA]</scope>
    <source>
        <strain evidence="2">CLIB 213 / ATCC 58445 / CBS 680 / CCRC 21525 / NBRC 1098 / NCYC 1416 / NRRL Y-2227</strain>
    </source>
</reference>
<keyword evidence="2" id="KW-1185">Reference proteome</keyword>
<sequence length="249" mass="28948">MAPSVALVKIASNTVLPIRIFVNRKQLLQNNSKDTVFHAPLLSNNSIVCIKSPSTRIYLSNNDMRNLTTEIETDILLIIYELASPVALQDILKKLKMGHTMDWQEDVVPRLFQKSSESLVTSHLQSITRISKFKYKLHFKHNWELDIFIDNIRVLAHIRAYLVFKNEISICPPFAVHSKRKILLNEQVQTPPSLLNEEHSNVPDYEELEEEDKPKLKFKYRPIINLGECINIHVLQRPQRHRKPLAESR</sequence>
<dbReference type="GO" id="GO:0070336">
    <property type="term" value="F:flap-structured DNA binding"/>
    <property type="evidence" value="ECO:0007669"/>
    <property type="project" value="InterPro"/>
</dbReference>